<organism evidence="1 2">
    <name type="scientific">Pseudomonas rustica</name>
    <dbReference type="NCBI Taxonomy" id="2827099"/>
    <lineage>
        <taxon>Bacteria</taxon>
        <taxon>Pseudomonadati</taxon>
        <taxon>Pseudomonadota</taxon>
        <taxon>Gammaproteobacteria</taxon>
        <taxon>Pseudomonadales</taxon>
        <taxon>Pseudomonadaceae</taxon>
        <taxon>Pseudomonas</taxon>
    </lineage>
</organism>
<dbReference type="PROSITE" id="PS51257">
    <property type="entry name" value="PROKAR_LIPOPROTEIN"/>
    <property type="match status" value="1"/>
</dbReference>
<comment type="caution">
    <text evidence="1">The sequence shown here is derived from an EMBL/GenBank/DDBJ whole genome shotgun (WGS) entry which is preliminary data.</text>
</comment>
<proteinExistence type="predicted"/>
<dbReference type="EMBL" id="JAGYHF010000003">
    <property type="protein sequence ID" value="MBS4078011.1"/>
    <property type="molecule type" value="Genomic_DNA"/>
</dbReference>
<evidence type="ECO:0000313" key="2">
    <source>
        <dbReference type="Proteomes" id="UP000676035"/>
    </source>
</evidence>
<dbReference type="Pfam" id="PF07119">
    <property type="entry name" value="DUF1375"/>
    <property type="match status" value="1"/>
</dbReference>
<accession>A0ABS5MUN8</accession>
<protein>
    <submittedName>
        <fullName evidence="1">YceK/YidQ family lipoprotein</fullName>
    </submittedName>
</protein>
<evidence type="ECO:0000313" key="1">
    <source>
        <dbReference type="EMBL" id="MBS4078011.1"/>
    </source>
</evidence>
<dbReference type="RefSeq" id="WP_053116850.1">
    <property type="nucleotide sequence ID" value="NZ_JAGYHF010000003.1"/>
</dbReference>
<name>A0ABS5MUN8_9PSED</name>
<dbReference type="InterPro" id="IPR010780">
    <property type="entry name" value="DUF1375"/>
</dbReference>
<keyword evidence="1" id="KW-0449">Lipoprotein</keyword>
<dbReference type="Proteomes" id="UP000676035">
    <property type="component" value="Unassembled WGS sequence"/>
</dbReference>
<gene>
    <name evidence="1" type="ORF">KFS80_06875</name>
</gene>
<sequence>MTIKTIALLLSALAVTGCGTISSVVQEDTVAGNDLKKRQTYCDSISRIYSGVGYDFCILHAPDLPIKSWKGRPSAPLVLIDLAVSGVTDTLVLPYTVYQQVKHGNIEIYQAQTSDQ</sequence>
<reference evidence="1 2" key="1">
    <citation type="submission" date="2021-04" db="EMBL/GenBank/DDBJ databases">
        <title>Pseudomonas rustica sp. nov. isolated from raw milk.</title>
        <authorList>
            <person name="Fiedler G."/>
            <person name="Gieschler S."/>
            <person name="Kabisch J."/>
            <person name="Grimmler C."/>
            <person name="Brinks E."/>
            <person name="Wagner N."/>
            <person name="Hetzer B."/>
            <person name="Franz C.M.A.P."/>
            <person name="Boehnlein C."/>
        </authorList>
    </citation>
    <scope>NUCLEOTIDE SEQUENCE [LARGE SCALE GENOMIC DNA]</scope>
    <source>
        <strain evidence="1 2">MBT-4</strain>
    </source>
</reference>
<keyword evidence="2" id="KW-1185">Reference proteome</keyword>